<keyword evidence="1" id="KW-0812">Transmembrane</keyword>
<protein>
    <submittedName>
        <fullName evidence="3">DUF4105 domain-containing protein</fullName>
    </submittedName>
</protein>
<feature type="transmembrane region" description="Helical" evidence="1">
    <location>
        <begin position="32"/>
        <end position="52"/>
    </location>
</feature>
<accession>A0A9X2BTR6</accession>
<sequence length="323" mass="35919">MTLLFRLLRGLIVFGAAVWGALALHFDGPDPVWLREALAVGYAVLMALAGLARPAAAGSLARAALFGGVLAWWLSITPSNDRDWAPEYARLPAVTREGSRVTIRGIRDFAYHGSEAAATPRWYDATYDLDELESLDLVSSYWAGDAIAHILVSFGFRDGRHLAVSIETRRERGEGYSTLAGFFRQYELIYVVADERDLIGLRTDIRHERVYLYRVHLPPEALRALFLSYLDRIEALRTRPEFYNTLTDNCTTNILAHANTVAPGIAYSWKVLASGHAAEYAHDLGLLDSGMPFEALRRESRVRRPDGAVIGPDYSAAIRRGLP</sequence>
<proteinExistence type="predicted"/>
<dbReference type="EMBL" id="JALPRX010000035">
    <property type="protein sequence ID" value="MCK8784602.1"/>
    <property type="molecule type" value="Genomic_DNA"/>
</dbReference>
<evidence type="ECO:0000313" key="4">
    <source>
        <dbReference type="Proteomes" id="UP001139516"/>
    </source>
</evidence>
<comment type="caution">
    <text evidence="3">The sequence shown here is derived from an EMBL/GenBank/DDBJ whole genome shotgun (WGS) entry which is preliminary data.</text>
</comment>
<evidence type="ECO:0000259" key="2">
    <source>
        <dbReference type="Pfam" id="PF13387"/>
    </source>
</evidence>
<feature type="transmembrane region" description="Helical" evidence="1">
    <location>
        <begin position="7"/>
        <end position="26"/>
    </location>
</feature>
<dbReference type="Proteomes" id="UP001139516">
    <property type="component" value="Unassembled WGS sequence"/>
</dbReference>
<reference evidence="3" key="1">
    <citation type="submission" date="2022-04" db="EMBL/GenBank/DDBJ databases">
        <title>Roseomonas acroporae sp. nov., isolated from coral Acropora digitifera.</title>
        <authorList>
            <person name="Sun H."/>
        </authorList>
    </citation>
    <scope>NUCLEOTIDE SEQUENCE</scope>
    <source>
        <strain evidence="3">NAR14</strain>
    </source>
</reference>
<dbReference type="RefSeq" id="WP_248666722.1">
    <property type="nucleotide sequence ID" value="NZ_JALPRX010000035.1"/>
</dbReference>
<organism evidence="3 4">
    <name type="scientific">Roseomonas acroporae</name>
    <dbReference type="NCBI Taxonomy" id="2937791"/>
    <lineage>
        <taxon>Bacteria</taxon>
        <taxon>Pseudomonadati</taxon>
        <taxon>Pseudomonadota</taxon>
        <taxon>Alphaproteobacteria</taxon>
        <taxon>Acetobacterales</taxon>
        <taxon>Roseomonadaceae</taxon>
        <taxon>Roseomonas</taxon>
    </lineage>
</organism>
<evidence type="ECO:0000256" key="1">
    <source>
        <dbReference type="SAM" id="Phobius"/>
    </source>
</evidence>
<evidence type="ECO:0000313" key="3">
    <source>
        <dbReference type="EMBL" id="MCK8784602.1"/>
    </source>
</evidence>
<dbReference type="Pfam" id="PF13387">
    <property type="entry name" value="Lnb_N"/>
    <property type="match status" value="1"/>
</dbReference>
<dbReference type="AlphaFoldDB" id="A0A9X2BTR6"/>
<feature type="transmembrane region" description="Helical" evidence="1">
    <location>
        <begin position="59"/>
        <end position="76"/>
    </location>
</feature>
<keyword evidence="1" id="KW-0472">Membrane</keyword>
<keyword evidence="1" id="KW-1133">Transmembrane helix</keyword>
<gene>
    <name evidence="3" type="ORF">M0638_09430</name>
</gene>
<name>A0A9X2BTR6_9PROT</name>
<keyword evidence="4" id="KW-1185">Reference proteome</keyword>
<dbReference type="InterPro" id="IPR025178">
    <property type="entry name" value="Lnb_N"/>
</dbReference>
<feature type="domain" description="Lnb N-terminal periplasmic" evidence="2">
    <location>
        <begin position="119"/>
        <end position="268"/>
    </location>
</feature>